<evidence type="ECO:0000256" key="4">
    <source>
        <dbReference type="ARBA" id="ARBA00023125"/>
    </source>
</evidence>
<dbReference type="EMBL" id="RHJS01000002">
    <property type="protein sequence ID" value="RRK32807.1"/>
    <property type="molecule type" value="Genomic_DNA"/>
</dbReference>
<keyword evidence="3" id="KW-0229">DNA integration</keyword>
<feature type="domain" description="Tyr recombinase" evidence="7">
    <location>
        <begin position="102"/>
        <end position="280"/>
    </location>
</feature>
<evidence type="ECO:0000256" key="1">
    <source>
        <dbReference type="ARBA" id="ARBA00003283"/>
    </source>
</evidence>
<dbReference type="EMBL" id="RHJS01000002">
    <property type="protein sequence ID" value="RRK33418.1"/>
    <property type="molecule type" value="Genomic_DNA"/>
</dbReference>
<keyword evidence="13" id="KW-1185">Reference proteome</keyword>
<dbReference type="AlphaFoldDB" id="A0A3R8L3T5"/>
<evidence type="ECO:0000313" key="12">
    <source>
        <dbReference type="EMBL" id="RRK34458.1"/>
    </source>
</evidence>
<evidence type="ECO:0000256" key="6">
    <source>
        <dbReference type="PROSITE-ProRule" id="PRU01248"/>
    </source>
</evidence>
<evidence type="ECO:0000256" key="5">
    <source>
        <dbReference type="ARBA" id="ARBA00023172"/>
    </source>
</evidence>
<evidence type="ECO:0000313" key="9">
    <source>
        <dbReference type="EMBL" id="RRK30990.1"/>
    </source>
</evidence>
<reference evidence="12" key="1">
    <citation type="submission" date="2018-10" db="EMBL/GenBank/DDBJ databases">
        <title>Schaedlerella arabinophila gen. nov. sp. nov., isolated from the mouse intestinal tract and comparative analysis with the genome of the closely related altered Schaedler flora strain ASF502.</title>
        <authorList>
            <person name="Miyake S."/>
            <person name="Soh M."/>
            <person name="Seedorf H."/>
        </authorList>
    </citation>
    <scope>NUCLEOTIDE SEQUENCE [LARGE SCALE GENOMIC DNA]</scope>
    <source>
        <strain evidence="12">DSM 106076</strain>
    </source>
</reference>
<evidence type="ECO:0000256" key="2">
    <source>
        <dbReference type="ARBA" id="ARBA00008857"/>
    </source>
</evidence>
<evidence type="ECO:0008006" key="14">
    <source>
        <dbReference type="Google" id="ProtNLM"/>
    </source>
</evidence>
<dbReference type="InterPro" id="IPR004107">
    <property type="entry name" value="Integrase_SAM-like_N"/>
</dbReference>
<dbReference type="InterPro" id="IPR011010">
    <property type="entry name" value="DNA_brk_join_enz"/>
</dbReference>
<dbReference type="PROSITE" id="PS51898">
    <property type="entry name" value="TYR_RECOMBINASE"/>
    <property type="match status" value="1"/>
</dbReference>
<proteinExistence type="inferred from homology"/>
<dbReference type="Pfam" id="PF00589">
    <property type="entry name" value="Phage_integrase"/>
    <property type="match status" value="1"/>
</dbReference>
<dbReference type="PANTHER" id="PTHR30349">
    <property type="entry name" value="PHAGE INTEGRASE-RELATED"/>
    <property type="match status" value="1"/>
</dbReference>
<organism evidence="12 13">
    <name type="scientific">Schaedlerella arabinosiphila</name>
    <dbReference type="NCBI Taxonomy" id="2044587"/>
    <lineage>
        <taxon>Bacteria</taxon>
        <taxon>Bacillati</taxon>
        <taxon>Bacillota</taxon>
        <taxon>Clostridia</taxon>
        <taxon>Lachnospirales</taxon>
        <taxon>Lachnospiraceae</taxon>
        <taxon>Schaedlerella</taxon>
    </lineage>
</organism>
<dbReference type="InterPro" id="IPR010998">
    <property type="entry name" value="Integrase_recombinase_N"/>
</dbReference>
<dbReference type="Pfam" id="PF13495">
    <property type="entry name" value="Phage_int_SAM_4"/>
    <property type="match status" value="1"/>
</dbReference>
<comment type="caution">
    <text evidence="12">The sequence shown here is derived from an EMBL/GenBank/DDBJ whole genome shotgun (WGS) entry which is preliminary data.</text>
</comment>
<dbReference type="EMBL" id="RHJS01000002">
    <property type="protein sequence ID" value="RRK30990.1"/>
    <property type="molecule type" value="Genomic_DNA"/>
</dbReference>
<dbReference type="RefSeq" id="WP_125126748.1">
    <property type="nucleotide sequence ID" value="NZ_RHJS01000002.1"/>
</dbReference>
<evidence type="ECO:0000313" key="10">
    <source>
        <dbReference type="EMBL" id="RRK32807.1"/>
    </source>
</evidence>
<dbReference type="InterPro" id="IPR050090">
    <property type="entry name" value="Tyrosine_recombinase_XerCD"/>
</dbReference>
<dbReference type="Proteomes" id="UP000274920">
    <property type="component" value="Unassembled WGS sequence"/>
</dbReference>
<name>A0A3R8L3T5_9FIRM</name>
<dbReference type="PANTHER" id="PTHR30349:SF41">
    <property type="entry name" value="INTEGRASE_RECOMBINASE PROTEIN MJ0367-RELATED"/>
    <property type="match status" value="1"/>
</dbReference>
<dbReference type="InterPro" id="IPR002104">
    <property type="entry name" value="Integrase_catalytic"/>
</dbReference>
<evidence type="ECO:0000259" key="7">
    <source>
        <dbReference type="PROSITE" id="PS51898"/>
    </source>
</evidence>
<comment type="similarity">
    <text evidence="2">Belongs to the 'phage' integrase family.</text>
</comment>
<evidence type="ECO:0000259" key="8">
    <source>
        <dbReference type="PROSITE" id="PS51900"/>
    </source>
</evidence>
<dbReference type="GO" id="GO:0015074">
    <property type="term" value="P:DNA integration"/>
    <property type="evidence" value="ECO:0007669"/>
    <property type="project" value="UniProtKB-KW"/>
</dbReference>
<evidence type="ECO:0000313" key="11">
    <source>
        <dbReference type="EMBL" id="RRK33418.1"/>
    </source>
</evidence>
<dbReference type="EMBL" id="RHJS01000002">
    <property type="protein sequence ID" value="RRK34458.1"/>
    <property type="molecule type" value="Genomic_DNA"/>
</dbReference>
<keyword evidence="4 6" id="KW-0238">DNA-binding</keyword>
<accession>A0A3R8L3T5</accession>
<dbReference type="GO" id="GO:0003677">
    <property type="term" value="F:DNA binding"/>
    <property type="evidence" value="ECO:0007669"/>
    <property type="project" value="UniProtKB-UniRule"/>
</dbReference>
<dbReference type="Gene3D" id="1.10.150.130">
    <property type="match status" value="1"/>
</dbReference>
<evidence type="ECO:0000256" key="3">
    <source>
        <dbReference type="ARBA" id="ARBA00022908"/>
    </source>
</evidence>
<evidence type="ECO:0000313" key="13">
    <source>
        <dbReference type="Proteomes" id="UP000274920"/>
    </source>
</evidence>
<dbReference type="PROSITE" id="PS51900">
    <property type="entry name" value="CB"/>
    <property type="match status" value="1"/>
</dbReference>
<keyword evidence="5" id="KW-0233">DNA recombination</keyword>
<comment type="function">
    <text evidence="1">Site-specific tyrosine recombinase, which acts by catalyzing the cutting and rejoining of the recombining DNA molecules.</text>
</comment>
<dbReference type="Gene3D" id="1.10.443.10">
    <property type="entry name" value="Intergrase catalytic core"/>
    <property type="match status" value="1"/>
</dbReference>
<dbReference type="GO" id="GO:0006310">
    <property type="term" value="P:DNA recombination"/>
    <property type="evidence" value="ECO:0007669"/>
    <property type="project" value="UniProtKB-KW"/>
</dbReference>
<feature type="domain" description="Core-binding (CB)" evidence="8">
    <location>
        <begin position="1"/>
        <end position="85"/>
    </location>
</feature>
<sequence>MDNYLNSYREMISLRGLTHHTVTSYSTYISAYLDYLSVFLCKDPQDVSWQELRDFIRWLQKVRSLSDRTMNAVISQLRFFTIYVLHKTWDDSQLPRRRFDEYLPYVPSQKDTWTFISTIPDLKVKAFVTLLYSAGLRSCEVRNLKCPDIEHSNKRIFIRQAKNRSSRYAILSDTAWDTILEYWYSFPAGARPRDWLFTQQRDKTRPLNHEHIPHHIALHEKRLGWEHRISCHTFRHAFGTHLYENGTDLLTIKALLGHKSITSTTIYVHLASNGTTCAVSPLDRLAGEYRGRV</sequence>
<dbReference type="SUPFAM" id="SSF56349">
    <property type="entry name" value="DNA breaking-rejoining enzymes"/>
    <property type="match status" value="1"/>
</dbReference>
<dbReference type="InterPro" id="IPR044068">
    <property type="entry name" value="CB"/>
</dbReference>
<protein>
    <recommendedName>
        <fullName evidence="14">Integrase</fullName>
    </recommendedName>
</protein>
<gene>
    <name evidence="9" type="ORF">EBB54_06110</name>
    <name evidence="10" type="ORF">EBB54_16695</name>
    <name evidence="11" type="ORF">EBB54_20265</name>
    <name evidence="12" type="ORF">EBB54_26325</name>
</gene>
<dbReference type="InterPro" id="IPR013762">
    <property type="entry name" value="Integrase-like_cat_sf"/>
</dbReference>